<dbReference type="InterPro" id="IPR038770">
    <property type="entry name" value="Na+/solute_symporter_sf"/>
</dbReference>
<keyword evidence="3" id="KW-0813">Transport</keyword>
<feature type="domain" description="Cation/H+ exchanger transmembrane" evidence="10">
    <location>
        <begin position="12"/>
        <end position="362"/>
    </location>
</feature>
<feature type="transmembrane region" description="Helical" evidence="9">
    <location>
        <begin position="350"/>
        <end position="371"/>
    </location>
</feature>
<dbReference type="InterPro" id="IPR006153">
    <property type="entry name" value="Cation/H_exchanger_TM"/>
</dbReference>
<dbReference type="Gene3D" id="1.20.1530.20">
    <property type="match status" value="1"/>
</dbReference>
<dbReference type="RefSeq" id="WP_305027347.1">
    <property type="nucleotide sequence ID" value="NZ_JAUQTA010000001.1"/>
</dbReference>
<feature type="transmembrane region" description="Helical" evidence="9">
    <location>
        <begin position="293"/>
        <end position="311"/>
    </location>
</feature>
<evidence type="ECO:0000256" key="6">
    <source>
        <dbReference type="ARBA" id="ARBA00022989"/>
    </source>
</evidence>
<evidence type="ECO:0000256" key="7">
    <source>
        <dbReference type="ARBA" id="ARBA00023065"/>
    </source>
</evidence>
<dbReference type="EMBL" id="JAUQTA010000001">
    <property type="protein sequence ID" value="MDO7867969.1"/>
    <property type="molecule type" value="Genomic_DNA"/>
</dbReference>
<dbReference type="PANTHER" id="PTHR43562:SF1">
    <property type="entry name" value="NA(+)_H(+) ANTIPORTER YJBQ-RELATED"/>
    <property type="match status" value="1"/>
</dbReference>
<organism evidence="11 12">
    <name type="scientific">Nocardioides jiangxiensis</name>
    <dbReference type="NCBI Taxonomy" id="3064524"/>
    <lineage>
        <taxon>Bacteria</taxon>
        <taxon>Bacillati</taxon>
        <taxon>Actinomycetota</taxon>
        <taxon>Actinomycetes</taxon>
        <taxon>Propionibacteriales</taxon>
        <taxon>Nocardioidaceae</taxon>
        <taxon>Nocardioides</taxon>
    </lineage>
</organism>
<comment type="subcellular location">
    <subcellularLocation>
        <location evidence="1">Membrane</location>
        <topology evidence="1">Multi-pass membrane protein</topology>
    </subcellularLocation>
</comment>
<name>A0ABT9AZJ6_9ACTN</name>
<feature type="transmembrane region" description="Helical" evidence="9">
    <location>
        <begin position="115"/>
        <end position="134"/>
    </location>
</feature>
<evidence type="ECO:0000313" key="11">
    <source>
        <dbReference type="EMBL" id="MDO7867969.1"/>
    </source>
</evidence>
<feature type="transmembrane region" description="Helical" evidence="9">
    <location>
        <begin position="146"/>
        <end position="166"/>
    </location>
</feature>
<evidence type="ECO:0000256" key="3">
    <source>
        <dbReference type="ARBA" id="ARBA00022448"/>
    </source>
</evidence>
<feature type="transmembrane region" description="Helical" evidence="9">
    <location>
        <begin position="55"/>
        <end position="76"/>
    </location>
</feature>
<protein>
    <submittedName>
        <fullName evidence="11">Cation:proton antiporter</fullName>
    </submittedName>
</protein>
<gene>
    <name evidence="11" type="ORF">Q5722_06260</name>
</gene>
<keyword evidence="5 9" id="KW-0812">Transmembrane</keyword>
<sequence>MTFTQLAVIGAVALAGPLLALRRSWHLPVVLGELLAGIAIGRTGLAYVDASDPTFTFLADIGFALVMFVAGTHVPVRDPALRPALRSGVVRAVLVGVAAAALGWGAAAVSGVDHAALYAVLMASSSAALILPVVDSLGLGGPAVIGLLPQVAVADAACIVALPLVIDPVHAGHAALGAATVVGAAAALFVVLRWLERRGLRDAVHDVSEERLFALELRIQLALLCALAALAVRMHVSIMLAGFAFGLGVAAVGEPRRLAKQLFALTEGFFGPLFFVWLGATLDLRAFGAHPDMVVLGLVLGLGAAATHLVARALGQPLALSLLAAAQLGVPVAAATVGTQLGVLRPGESAALMLGALVTIGIAVAGGALAVRAGMVATPPRESREAPVA</sequence>
<evidence type="ECO:0000256" key="9">
    <source>
        <dbReference type="SAM" id="Phobius"/>
    </source>
</evidence>
<evidence type="ECO:0000259" key="10">
    <source>
        <dbReference type="Pfam" id="PF00999"/>
    </source>
</evidence>
<evidence type="ECO:0000313" key="12">
    <source>
        <dbReference type="Proteomes" id="UP001233314"/>
    </source>
</evidence>
<keyword evidence="6 9" id="KW-1133">Transmembrane helix</keyword>
<evidence type="ECO:0000256" key="4">
    <source>
        <dbReference type="ARBA" id="ARBA00022449"/>
    </source>
</evidence>
<keyword evidence="12" id="KW-1185">Reference proteome</keyword>
<accession>A0ABT9AZJ6</accession>
<evidence type="ECO:0000256" key="1">
    <source>
        <dbReference type="ARBA" id="ARBA00004141"/>
    </source>
</evidence>
<feature type="transmembrane region" description="Helical" evidence="9">
    <location>
        <begin position="262"/>
        <end position="281"/>
    </location>
</feature>
<keyword evidence="7" id="KW-0406">Ion transport</keyword>
<comment type="similarity">
    <text evidence="2">Belongs to the monovalent cation:proton antiporter 2 (CPA2) transporter (TC 2.A.37) family.</text>
</comment>
<dbReference type="Proteomes" id="UP001233314">
    <property type="component" value="Unassembled WGS sequence"/>
</dbReference>
<feature type="transmembrane region" description="Helical" evidence="9">
    <location>
        <begin position="172"/>
        <end position="192"/>
    </location>
</feature>
<keyword evidence="8 9" id="KW-0472">Membrane</keyword>
<feature type="transmembrane region" description="Helical" evidence="9">
    <location>
        <begin position="88"/>
        <end position="109"/>
    </location>
</feature>
<dbReference type="Pfam" id="PF00999">
    <property type="entry name" value="Na_H_Exchanger"/>
    <property type="match status" value="1"/>
</dbReference>
<evidence type="ECO:0000256" key="2">
    <source>
        <dbReference type="ARBA" id="ARBA00005551"/>
    </source>
</evidence>
<comment type="caution">
    <text evidence="11">The sequence shown here is derived from an EMBL/GenBank/DDBJ whole genome shotgun (WGS) entry which is preliminary data.</text>
</comment>
<evidence type="ECO:0000256" key="5">
    <source>
        <dbReference type="ARBA" id="ARBA00022692"/>
    </source>
</evidence>
<dbReference type="PANTHER" id="PTHR43562">
    <property type="entry name" value="NAPA-TYPE SODIUM/HYDROGEN ANTIPORTER"/>
    <property type="match status" value="1"/>
</dbReference>
<evidence type="ECO:0000256" key="8">
    <source>
        <dbReference type="ARBA" id="ARBA00023136"/>
    </source>
</evidence>
<keyword evidence="4" id="KW-0050">Antiport</keyword>
<reference evidence="11 12" key="1">
    <citation type="submission" date="2023-07" db="EMBL/GenBank/DDBJ databases">
        <title>Nocardioides sp. nov WY-20 isolated from soil.</title>
        <authorList>
            <person name="Liu B."/>
            <person name="Wan Y."/>
        </authorList>
    </citation>
    <scope>NUCLEOTIDE SEQUENCE [LARGE SCALE GENOMIC DNA]</scope>
    <source>
        <strain evidence="11 12">WY-20</strain>
    </source>
</reference>
<proteinExistence type="inferred from homology"/>